<feature type="compositionally biased region" description="Polar residues" evidence="1">
    <location>
        <begin position="11"/>
        <end position="24"/>
    </location>
</feature>
<dbReference type="EMBL" id="CP003359">
    <property type="protein sequence ID" value="AGB40533.1"/>
    <property type="molecule type" value="Genomic_DNA"/>
</dbReference>
<dbReference type="KEGG" id="hhl:Halha_0559"/>
<evidence type="ECO:0000256" key="1">
    <source>
        <dbReference type="SAM" id="MobiDB-lite"/>
    </source>
</evidence>
<accession>L0K8T7</accession>
<gene>
    <name evidence="2" type="ordered locus">Halha_0559</name>
</gene>
<dbReference type="STRING" id="748449.Halha_0559"/>
<name>L0K8T7_HALHC</name>
<evidence type="ECO:0000313" key="3">
    <source>
        <dbReference type="Proteomes" id="UP000010880"/>
    </source>
</evidence>
<dbReference type="HOGENOM" id="CLU_2422860_0_0_9"/>
<dbReference type="AlphaFoldDB" id="L0K8T7"/>
<organism evidence="2 3">
    <name type="scientific">Halobacteroides halobius (strain ATCC 35273 / DSM 5150 / MD-1)</name>
    <dbReference type="NCBI Taxonomy" id="748449"/>
    <lineage>
        <taxon>Bacteria</taxon>
        <taxon>Bacillati</taxon>
        <taxon>Bacillota</taxon>
        <taxon>Clostridia</taxon>
        <taxon>Halanaerobiales</taxon>
        <taxon>Halobacteroidaceae</taxon>
        <taxon>Halobacteroides</taxon>
    </lineage>
</organism>
<protein>
    <submittedName>
        <fullName evidence="2">Uncharacterized protein</fullName>
    </submittedName>
</protein>
<dbReference type="OrthoDB" id="2113014at2"/>
<proteinExistence type="predicted"/>
<dbReference type="RefSeq" id="WP_015326259.1">
    <property type="nucleotide sequence ID" value="NC_019978.1"/>
</dbReference>
<evidence type="ECO:0000313" key="2">
    <source>
        <dbReference type="EMBL" id="AGB40533.1"/>
    </source>
</evidence>
<dbReference type="Proteomes" id="UP000010880">
    <property type="component" value="Chromosome"/>
</dbReference>
<keyword evidence="3" id="KW-1185">Reference proteome</keyword>
<sequence length="91" mass="10302">MPNDNFELIQGDSNNQADTADQSNQNQGFLDNDLLLTLIILFIFFQRNDAFAQNVDLLNQQVKQVKTYLDTADSTLQALNQASQIPNQQLE</sequence>
<feature type="region of interest" description="Disordered" evidence="1">
    <location>
        <begin position="1"/>
        <end position="24"/>
    </location>
</feature>
<reference evidence="3" key="1">
    <citation type="submission" date="2012-02" db="EMBL/GenBank/DDBJ databases">
        <title>The complete genome of Halobacteroides halobius DSM 5150.</title>
        <authorList>
            <person name="Lucas S."/>
            <person name="Copeland A."/>
            <person name="Lapidus A."/>
            <person name="Glavina del Rio T."/>
            <person name="Dalin E."/>
            <person name="Tice H."/>
            <person name="Bruce D."/>
            <person name="Goodwin L."/>
            <person name="Pitluck S."/>
            <person name="Peters L."/>
            <person name="Mikhailova N."/>
            <person name="Gu W."/>
            <person name="Kyrpides N."/>
            <person name="Mavromatis K."/>
            <person name="Ivanova N."/>
            <person name="Brettin T."/>
            <person name="Detter J.C."/>
            <person name="Han C."/>
            <person name="Larimer F."/>
            <person name="Land M."/>
            <person name="Hauser L."/>
            <person name="Markowitz V."/>
            <person name="Cheng J.-F."/>
            <person name="Hugenholtz P."/>
            <person name="Woyke T."/>
            <person name="Wu D."/>
            <person name="Tindall B."/>
            <person name="Pomrenke H."/>
            <person name="Brambilla E."/>
            <person name="Klenk H.-P."/>
            <person name="Eisen J.A."/>
        </authorList>
    </citation>
    <scope>NUCLEOTIDE SEQUENCE [LARGE SCALE GENOMIC DNA]</scope>
    <source>
        <strain evidence="3">ATCC 35273 / DSM 5150 / MD-1</strain>
    </source>
</reference>